<dbReference type="Pfam" id="PF04258">
    <property type="entry name" value="Peptidase_A22B"/>
    <property type="match status" value="1"/>
</dbReference>
<dbReference type="GO" id="GO:0030660">
    <property type="term" value="C:Golgi-associated vesicle membrane"/>
    <property type="evidence" value="ECO:0007669"/>
    <property type="project" value="TreeGrafter"/>
</dbReference>
<accession>A0A8J4SLZ3</accession>
<proteinExistence type="inferred from homology"/>
<protein>
    <recommendedName>
        <fullName evidence="11">Signal peptide peptidase-like 2B</fullName>
    </recommendedName>
</protein>
<feature type="chain" id="PRO_5035316344" description="Signal peptide peptidase-like 2B" evidence="8">
    <location>
        <begin position="20"/>
        <end position="571"/>
    </location>
</feature>
<evidence type="ECO:0000256" key="1">
    <source>
        <dbReference type="ARBA" id="ARBA00004127"/>
    </source>
</evidence>
<evidence type="ECO:0000256" key="2">
    <source>
        <dbReference type="ARBA" id="ARBA00006859"/>
    </source>
</evidence>
<comment type="caution">
    <text evidence="9">The sequence shown here is derived from an EMBL/GenBank/DDBJ whole genome shotgun (WGS) entry which is preliminary data.</text>
</comment>
<feature type="transmembrane region" description="Helical" evidence="7">
    <location>
        <begin position="203"/>
        <end position="226"/>
    </location>
</feature>
<evidence type="ECO:0000313" key="9">
    <source>
        <dbReference type="EMBL" id="KAF5398610.1"/>
    </source>
</evidence>
<dbReference type="GO" id="GO:0042500">
    <property type="term" value="F:aspartic endopeptidase activity, intramembrane cleaving"/>
    <property type="evidence" value="ECO:0007669"/>
    <property type="project" value="InterPro"/>
</dbReference>
<feature type="signal peptide" evidence="8">
    <location>
        <begin position="1"/>
        <end position="19"/>
    </location>
</feature>
<feature type="transmembrane region" description="Helical" evidence="7">
    <location>
        <begin position="425"/>
        <end position="444"/>
    </location>
</feature>
<feature type="transmembrane region" description="Helical" evidence="7">
    <location>
        <begin position="336"/>
        <end position="357"/>
    </location>
</feature>
<dbReference type="EMBL" id="LUCH01004820">
    <property type="protein sequence ID" value="KAF5398610.1"/>
    <property type="molecule type" value="Genomic_DNA"/>
</dbReference>
<evidence type="ECO:0000256" key="3">
    <source>
        <dbReference type="ARBA" id="ARBA00022692"/>
    </source>
</evidence>
<dbReference type="SMART" id="SM00730">
    <property type="entry name" value="PSN"/>
    <property type="match status" value="1"/>
</dbReference>
<evidence type="ECO:0000313" key="10">
    <source>
        <dbReference type="Proteomes" id="UP000748531"/>
    </source>
</evidence>
<name>A0A8J4SLZ3_9TREM</name>
<keyword evidence="4" id="KW-0378">Hydrolase</keyword>
<evidence type="ECO:0000256" key="4">
    <source>
        <dbReference type="ARBA" id="ARBA00022801"/>
    </source>
</evidence>
<dbReference type="GO" id="GO:0098553">
    <property type="term" value="C:lumenal side of endoplasmic reticulum membrane"/>
    <property type="evidence" value="ECO:0007669"/>
    <property type="project" value="TreeGrafter"/>
</dbReference>
<evidence type="ECO:0000256" key="7">
    <source>
        <dbReference type="SAM" id="Phobius"/>
    </source>
</evidence>
<reference evidence="9" key="1">
    <citation type="submission" date="2019-05" db="EMBL/GenBank/DDBJ databases">
        <title>Annotation for the trematode Paragonimus heterotremus.</title>
        <authorList>
            <person name="Choi Y.-J."/>
        </authorList>
    </citation>
    <scope>NUCLEOTIDE SEQUENCE</scope>
    <source>
        <strain evidence="9">LC</strain>
    </source>
</reference>
<dbReference type="GO" id="GO:0098554">
    <property type="term" value="C:cytoplasmic side of endoplasmic reticulum membrane"/>
    <property type="evidence" value="ECO:0007669"/>
    <property type="project" value="TreeGrafter"/>
</dbReference>
<feature type="transmembrane region" description="Helical" evidence="7">
    <location>
        <begin position="280"/>
        <end position="301"/>
    </location>
</feature>
<dbReference type="GO" id="GO:0005765">
    <property type="term" value="C:lysosomal membrane"/>
    <property type="evidence" value="ECO:0007669"/>
    <property type="project" value="TreeGrafter"/>
</dbReference>
<gene>
    <name evidence="9" type="ORF">PHET_08365</name>
</gene>
<feature type="transmembrane region" description="Helical" evidence="7">
    <location>
        <begin position="232"/>
        <end position="259"/>
    </location>
</feature>
<keyword evidence="6 7" id="KW-0472">Membrane</keyword>
<evidence type="ECO:0000256" key="8">
    <source>
        <dbReference type="SAM" id="SignalP"/>
    </source>
</evidence>
<dbReference type="PANTHER" id="PTHR12174:SF103">
    <property type="entry name" value="INTRAMEMBRANE PROTEASE (IMPAS) FAMILY"/>
    <property type="match status" value="1"/>
</dbReference>
<feature type="transmembrane region" description="Helical" evidence="7">
    <location>
        <begin position="307"/>
        <end position="324"/>
    </location>
</feature>
<keyword evidence="10" id="KW-1185">Reference proteome</keyword>
<evidence type="ECO:0000256" key="6">
    <source>
        <dbReference type="ARBA" id="ARBA00023136"/>
    </source>
</evidence>
<organism evidence="9 10">
    <name type="scientific">Paragonimus heterotremus</name>
    <dbReference type="NCBI Taxonomy" id="100268"/>
    <lineage>
        <taxon>Eukaryota</taxon>
        <taxon>Metazoa</taxon>
        <taxon>Spiralia</taxon>
        <taxon>Lophotrochozoa</taxon>
        <taxon>Platyhelminthes</taxon>
        <taxon>Trematoda</taxon>
        <taxon>Digenea</taxon>
        <taxon>Plagiorchiida</taxon>
        <taxon>Troglotremata</taxon>
        <taxon>Troglotrematidae</taxon>
        <taxon>Paragonimus</taxon>
    </lineage>
</organism>
<evidence type="ECO:0008006" key="11">
    <source>
        <dbReference type="Google" id="ProtNLM"/>
    </source>
</evidence>
<dbReference type="AlphaFoldDB" id="A0A8J4SLZ3"/>
<dbReference type="InterPro" id="IPR006639">
    <property type="entry name" value="Preselin/SPP"/>
</dbReference>
<evidence type="ECO:0000256" key="5">
    <source>
        <dbReference type="ARBA" id="ARBA00022989"/>
    </source>
</evidence>
<dbReference type="Proteomes" id="UP000748531">
    <property type="component" value="Unassembled WGS sequence"/>
</dbReference>
<sequence>MNVIKFVVSLLCNLWITSATVNSSGFVLLIYYQDILSNHYCARVLSPVSWNEYPRLPLINAIDNVNLQVNTTDPFSPAYILVRSVQLEASGFSSSVHAVLNNDDPNNTVEIPRLFERNPRAIVLLLDGSSFDQLIKLSPGATAELKPDIVLRSSTYLSVIVTCLIYVCAVLSILIGCARIFANHDHILEKLRSRDLTVGNYRCSVYVLIAVAVIFAAAWLMIYYFFYDIAVYITLALYFVIGVVAIRSTLSFWTMHFCIPARKTFSYDYQLWTWHLHGTFAITSIFTFCVGIAIMITWAIFRKNENIGWPLQSAIGVVLIGYAISSTIPLPSLKMLTVLFTAFVMYDVFFVFITPYFTQTEVTPASSAALTRNKRSTPERESYMEAVATGSAGTSGEIIPLCFRLSVPTSSGQYSCVESIHGSSLLGYGDALLPGFLIAYVTLFDSVWKIRFKRNFLGSITGFIVGLIVSSVAMRLMQRGQPALLYLCPCVLLATVFSSGTFGGLEELRNLWTGCFLSSDTQLPPEFDFDAVEQKDELCTVDVGLVTLTVPDGDADRLNGTNSRTELVSSA</sequence>
<feature type="transmembrane region" description="Helical" evidence="7">
    <location>
        <begin position="156"/>
        <end position="182"/>
    </location>
</feature>
<dbReference type="GO" id="GO:0033619">
    <property type="term" value="P:membrane protein proteolysis"/>
    <property type="evidence" value="ECO:0007669"/>
    <property type="project" value="TreeGrafter"/>
</dbReference>
<dbReference type="PANTHER" id="PTHR12174">
    <property type="entry name" value="SIGNAL PEPTIDE PEPTIDASE"/>
    <property type="match status" value="1"/>
</dbReference>
<feature type="transmembrane region" description="Helical" evidence="7">
    <location>
        <begin position="456"/>
        <end position="477"/>
    </location>
</feature>
<comment type="similarity">
    <text evidence="2">Belongs to the peptidase A22B family.</text>
</comment>
<dbReference type="InterPro" id="IPR007369">
    <property type="entry name" value="Peptidase_A22B_SPP"/>
</dbReference>
<keyword evidence="5 7" id="KW-1133">Transmembrane helix</keyword>
<comment type="subcellular location">
    <subcellularLocation>
        <location evidence="1">Endomembrane system</location>
        <topology evidence="1">Multi-pass membrane protein</topology>
    </subcellularLocation>
</comment>
<keyword evidence="3 7" id="KW-0812">Transmembrane</keyword>
<keyword evidence="8" id="KW-0732">Signal</keyword>
<dbReference type="OrthoDB" id="29661at2759"/>
<feature type="transmembrane region" description="Helical" evidence="7">
    <location>
        <begin position="483"/>
        <end position="505"/>
    </location>
</feature>